<dbReference type="KEGG" id="dci:103508278"/>
<name>A0A3Q0IQZ3_DIACI</name>
<dbReference type="GO" id="GO:0035658">
    <property type="term" value="C:Mon1-Ccz1 complex"/>
    <property type="evidence" value="ECO:0007669"/>
    <property type="project" value="InterPro"/>
</dbReference>
<accession>A0A3Q0IQZ3</accession>
<dbReference type="GeneID" id="103508278"/>
<organism evidence="2 3">
    <name type="scientific">Diaphorina citri</name>
    <name type="common">Asian citrus psyllid</name>
    <dbReference type="NCBI Taxonomy" id="121845"/>
    <lineage>
        <taxon>Eukaryota</taxon>
        <taxon>Metazoa</taxon>
        <taxon>Ecdysozoa</taxon>
        <taxon>Arthropoda</taxon>
        <taxon>Hexapoda</taxon>
        <taxon>Insecta</taxon>
        <taxon>Pterygota</taxon>
        <taxon>Neoptera</taxon>
        <taxon>Paraneoptera</taxon>
        <taxon>Hemiptera</taxon>
        <taxon>Sternorrhyncha</taxon>
        <taxon>Psylloidea</taxon>
        <taxon>Psyllidae</taxon>
        <taxon>Diaphorininae</taxon>
        <taxon>Diaphorina</taxon>
    </lineage>
</organism>
<sequence>MINGAPNTVELTQHSKGKNNKIYGFEWVNNKEIVFITEQSIEIYDIDVNSMYVKLIKSLSINSHWFVYDYKTKLLLLSTGGNYNNILQPLQLQNCGEINKLSRFEIELHNSVVSPISSQAPSSVSTCKLLLLEEDED</sequence>
<dbReference type="PaxDb" id="121845-A0A3Q0IQZ3"/>
<dbReference type="Proteomes" id="UP000079169">
    <property type="component" value="Unplaced"/>
</dbReference>
<dbReference type="GO" id="GO:0031902">
    <property type="term" value="C:late endosome membrane"/>
    <property type="evidence" value="ECO:0007669"/>
    <property type="project" value="TreeGrafter"/>
</dbReference>
<keyword evidence="2" id="KW-1185">Reference proteome</keyword>
<protein>
    <submittedName>
        <fullName evidence="3">Regulator of MON1-CCZ1 complex</fullName>
    </submittedName>
</protein>
<evidence type="ECO:0000313" key="3">
    <source>
        <dbReference type="RefSeq" id="XP_026678706.1"/>
    </source>
</evidence>
<evidence type="ECO:0000259" key="1">
    <source>
        <dbReference type="Pfam" id="PF21029"/>
    </source>
</evidence>
<dbReference type="STRING" id="121845.A0A3Q0IQZ3"/>
<reference evidence="3" key="1">
    <citation type="submission" date="2025-08" db="UniProtKB">
        <authorList>
            <consortium name="RefSeq"/>
        </authorList>
    </citation>
    <scope>IDENTIFICATION</scope>
</reference>
<dbReference type="RefSeq" id="XP_026678706.1">
    <property type="nucleotide sequence ID" value="XM_026822905.1"/>
</dbReference>
<dbReference type="InterPro" id="IPR040371">
    <property type="entry name" value="RMC1"/>
</dbReference>
<feature type="domain" description="Regulator of MON1-CCZ1 complex N-terminal" evidence="1">
    <location>
        <begin position="7"/>
        <end position="48"/>
    </location>
</feature>
<feature type="non-terminal residue" evidence="3">
    <location>
        <position position="137"/>
    </location>
</feature>
<dbReference type="Pfam" id="PF21029">
    <property type="entry name" value="RMC1_N"/>
    <property type="match status" value="1"/>
</dbReference>
<dbReference type="InterPro" id="IPR049040">
    <property type="entry name" value="RMC1_N"/>
</dbReference>
<dbReference type="PANTHER" id="PTHR12897">
    <property type="entry name" value="COLON CANCER-ASSOCIATED PROTEIN MIC1"/>
    <property type="match status" value="1"/>
</dbReference>
<proteinExistence type="predicted"/>
<gene>
    <name evidence="3" type="primary">LOC103508278</name>
</gene>
<dbReference type="PANTHER" id="PTHR12897:SF4">
    <property type="entry name" value="REGULATOR OF MON1-CCZ1 COMPLEX"/>
    <property type="match status" value="1"/>
</dbReference>
<dbReference type="GO" id="GO:0010506">
    <property type="term" value="P:regulation of autophagy"/>
    <property type="evidence" value="ECO:0007669"/>
    <property type="project" value="InterPro"/>
</dbReference>
<dbReference type="CTD" id="38734"/>
<evidence type="ECO:0000313" key="2">
    <source>
        <dbReference type="Proteomes" id="UP000079169"/>
    </source>
</evidence>
<dbReference type="GO" id="GO:0005765">
    <property type="term" value="C:lysosomal membrane"/>
    <property type="evidence" value="ECO:0007669"/>
    <property type="project" value="TreeGrafter"/>
</dbReference>
<dbReference type="AlphaFoldDB" id="A0A3Q0IQZ3"/>